<evidence type="ECO:0000256" key="1">
    <source>
        <dbReference type="SAM" id="Phobius"/>
    </source>
</evidence>
<keyword evidence="1" id="KW-0812">Transmembrane</keyword>
<proteinExistence type="predicted"/>
<evidence type="ECO:0000313" key="3">
    <source>
        <dbReference type="Proteomes" id="UP001233836"/>
    </source>
</evidence>
<feature type="transmembrane region" description="Helical" evidence="1">
    <location>
        <begin position="65"/>
        <end position="86"/>
    </location>
</feature>
<evidence type="ECO:0000313" key="2">
    <source>
        <dbReference type="EMBL" id="MDQ0172964.1"/>
    </source>
</evidence>
<reference evidence="2 3" key="1">
    <citation type="submission" date="2023-07" db="EMBL/GenBank/DDBJ databases">
        <title>Sorghum-associated microbial communities from plants grown in Nebraska, USA.</title>
        <authorList>
            <person name="Schachtman D."/>
        </authorList>
    </citation>
    <scope>NUCLEOTIDE SEQUENCE [LARGE SCALE GENOMIC DNA]</scope>
    <source>
        <strain evidence="2 3">DS1314</strain>
    </source>
</reference>
<dbReference type="RefSeq" id="WP_307219575.1">
    <property type="nucleotide sequence ID" value="NZ_JAUSTI010000015.1"/>
</dbReference>
<sequence>MQVVWQRSLLVAYYLIWVLALATGKIGLLSFVLMTFFILAFYAIVVSLSTTDQFEVDQFVYKLRAVIQVTVAVILTSLLVKLIFLFV</sequence>
<feature type="transmembrane region" description="Helical" evidence="1">
    <location>
        <begin position="12"/>
        <end position="45"/>
    </location>
</feature>
<accession>A0ABT9WI87</accession>
<dbReference type="EMBL" id="JAUSTI010000015">
    <property type="protein sequence ID" value="MDQ0172964.1"/>
    <property type="molecule type" value="Genomic_DNA"/>
</dbReference>
<keyword evidence="3" id="KW-1185">Reference proteome</keyword>
<gene>
    <name evidence="2" type="ORF">J2T19_004456</name>
</gene>
<comment type="caution">
    <text evidence="2">The sequence shown here is derived from an EMBL/GenBank/DDBJ whole genome shotgun (WGS) entry which is preliminary data.</text>
</comment>
<name>A0ABT9WI87_9BACL</name>
<keyword evidence="1" id="KW-1133">Transmembrane helix</keyword>
<keyword evidence="1" id="KW-0472">Membrane</keyword>
<organism evidence="2 3">
    <name type="scientific">Paenibacillus tundrae</name>
    <dbReference type="NCBI Taxonomy" id="528187"/>
    <lineage>
        <taxon>Bacteria</taxon>
        <taxon>Bacillati</taxon>
        <taxon>Bacillota</taxon>
        <taxon>Bacilli</taxon>
        <taxon>Bacillales</taxon>
        <taxon>Paenibacillaceae</taxon>
        <taxon>Paenibacillus</taxon>
    </lineage>
</organism>
<protein>
    <submittedName>
        <fullName evidence="2">Uncharacterized protein</fullName>
    </submittedName>
</protein>
<dbReference type="Proteomes" id="UP001233836">
    <property type="component" value="Unassembled WGS sequence"/>
</dbReference>